<dbReference type="NCBIfam" id="TIGR00250">
    <property type="entry name" value="RNAse_H_YqgF"/>
    <property type="match status" value="1"/>
</dbReference>
<dbReference type="GO" id="GO:0004518">
    <property type="term" value="F:nuclease activity"/>
    <property type="evidence" value="ECO:0007669"/>
    <property type="project" value="UniProtKB-KW"/>
</dbReference>
<comment type="similarity">
    <text evidence="5">Belongs to the YqgF HJR family.</text>
</comment>
<dbReference type="PANTHER" id="PTHR33317:SF4">
    <property type="entry name" value="POLYNUCLEOTIDYL TRANSFERASE, RIBONUCLEASE H-LIKE SUPERFAMILY PROTEIN"/>
    <property type="match status" value="1"/>
</dbReference>
<reference evidence="7 8" key="1">
    <citation type="submission" date="2019-07" db="EMBL/GenBank/DDBJ databases">
        <title>Thalassofilum flectens gen. nov., sp. nov., a novel moderate thermophilic anaerobe from a shallow sea hot spring in Kunashir Island (Russia), representing a new family in the order Bacteroidales, and proposal of Thalassofilacea fam. nov.</title>
        <authorList>
            <person name="Kochetkova T.V."/>
            <person name="Podosokorskaya O.A."/>
            <person name="Novikov A."/>
            <person name="Elcheninov A.G."/>
            <person name="Toshchakov S.V."/>
            <person name="Kublanov I.V."/>
        </authorList>
    </citation>
    <scope>NUCLEOTIDE SEQUENCE [LARGE SCALE GENOMIC DNA]</scope>
    <source>
        <strain evidence="7 8">38-H</strain>
    </source>
</reference>
<dbReference type="EMBL" id="CP041345">
    <property type="protein sequence ID" value="QKG79052.1"/>
    <property type="molecule type" value="Genomic_DNA"/>
</dbReference>
<keyword evidence="4 5" id="KW-0378">Hydrolase</keyword>
<dbReference type="SUPFAM" id="SSF53098">
    <property type="entry name" value="Ribonuclease H-like"/>
    <property type="match status" value="1"/>
</dbReference>
<dbReference type="GO" id="GO:0000967">
    <property type="term" value="P:rRNA 5'-end processing"/>
    <property type="evidence" value="ECO:0007669"/>
    <property type="project" value="UniProtKB-UniRule"/>
</dbReference>
<dbReference type="InterPro" id="IPR005227">
    <property type="entry name" value="YqgF"/>
</dbReference>
<evidence type="ECO:0000256" key="4">
    <source>
        <dbReference type="ARBA" id="ARBA00022801"/>
    </source>
</evidence>
<keyword evidence="1 5" id="KW-0963">Cytoplasm</keyword>
<organism evidence="7 8">
    <name type="scientific">Tenuifilum thalassicum</name>
    <dbReference type="NCBI Taxonomy" id="2590900"/>
    <lineage>
        <taxon>Bacteria</taxon>
        <taxon>Pseudomonadati</taxon>
        <taxon>Bacteroidota</taxon>
        <taxon>Bacteroidia</taxon>
        <taxon>Bacteroidales</taxon>
        <taxon>Tenuifilaceae</taxon>
        <taxon>Tenuifilum</taxon>
    </lineage>
</organism>
<evidence type="ECO:0000313" key="7">
    <source>
        <dbReference type="EMBL" id="QKG79052.1"/>
    </source>
</evidence>
<dbReference type="Gene3D" id="3.30.420.140">
    <property type="entry name" value="YqgF/RNase H-like domain"/>
    <property type="match status" value="1"/>
</dbReference>
<evidence type="ECO:0000256" key="5">
    <source>
        <dbReference type="HAMAP-Rule" id="MF_00651"/>
    </source>
</evidence>
<protein>
    <recommendedName>
        <fullName evidence="5">Putative pre-16S rRNA nuclease</fullName>
        <ecNumber evidence="5">3.1.-.-</ecNumber>
    </recommendedName>
</protein>
<evidence type="ECO:0000256" key="3">
    <source>
        <dbReference type="ARBA" id="ARBA00022722"/>
    </source>
</evidence>
<keyword evidence="3 5" id="KW-0540">Nuclease</keyword>
<dbReference type="RefSeq" id="WP_173072570.1">
    <property type="nucleotide sequence ID" value="NZ_CP041345.1"/>
</dbReference>
<dbReference type="KEGG" id="ttz:FHG85_01825"/>
<dbReference type="InterPro" id="IPR012337">
    <property type="entry name" value="RNaseH-like_sf"/>
</dbReference>
<evidence type="ECO:0000256" key="1">
    <source>
        <dbReference type="ARBA" id="ARBA00022490"/>
    </source>
</evidence>
<dbReference type="HAMAP" id="MF_00651">
    <property type="entry name" value="Nuclease_YqgF"/>
    <property type="match status" value="1"/>
</dbReference>
<gene>
    <name evidence="7" type="primary">ruvX</name>
    <name evidence="7" type="ORF">FHG85_01825</name>
</gene>
<evidence type="ECO:0000259" key="6">
    <source>
        <dbReference type="SMART" id="SM00732"/>
    </source>
</evidence>
<dbReference type="CDD" id="cd16964">
    <property type="entry name" value="YqgF"/>
    <property type="match status" value="1"/>
</dbReference>
<dbReference type="InterPro" id="IPR006641">
    <property type="entry name" value="YqgF/RNaseH-like_dom"/>
</dbReference>
<dbReference type="InterPro" id="IPR037027">
    <property type="entry name" value="YqgF/RNaseH-like_dom_sf"/>
</dbReference>
<name>A0A7D3XCE7_9BACT</name>
<proteinExistence type="inferred from homology"/>
<dbReference type="GO" id="GO:0016788">
    <property type="term" value="F:hydrolase activity, acting on ester bonds"/>
    <property type="evidence" value="ECO:0007669"/>
    <property type="project" value="UniProtKB-UniRule"/>
</dbReference>
<keyword evidence="8" id="KW-1185">Reference proteome</keyword>
<comment type="subcellular location">
    <subcellularLocation>
        <location evidence="5">Cytoplasm</location>
    </subcellularLocation>
</comment>
<keyword evidence="2 5" id="KW-0690">Ribosome biogenesis</keyword>
<evidence type="ECO:0000313" key="8">
    <source>
        <dbReference type="Proteomes" id="UP000500961"/>
    </source>
</evidence>
<dbReference type="GO" id="GO:0005829">
    <property type="term" value="C:cytosol"/>
    <property type="evidence" value="ECO:0007669"/>
    <property type="project" value="TreeGrafter"/>
</dbReference>
<evidence type="ECO:0000256" key="2">
    <source>
        <dbReference type="ARBA" id="ARBA00022517"/>
    </source>
</evidence>
<dbReference type="Proteomes" id="UP000500961">
    <property type="component" value="Chromosome"/>
</dbReference>
<dbReference type="SMART" id="SM00732">
    <property type="entry name" value="YqgFc"/>
    <property type="match status" value="1"/>
</dbReference>
<comment type="function">
    <text evidence="5">Could be a nuclease involved in processing of the 5'-end of pre-16S rRNA.</text>
</comment>
<feature type="domain" description="YqgF/RNase H-like" evidence="6">
    <location>
        <begin position="2"/>
        <end position="100"/>
    </location>
</feature>
<dbReference type="EC" id="3.1.-.-" evidence="5"/>
<dbReference type="AlphaFoldDB" id="A0A7D3XCE7"/>
<dbReference type="PANTHER" id="PTHR33317">
    <property type="entry name" value="POLYNUCLEOTIDYL TRANSFERASE, RIBONUCLEASE H-LIKE SUPERFAMILY PROTEIN"/>
    <property type="match status" value="1"/>
</dbReference>
<dbReference type="Pfam" id="PF03652">
    <property type="entry name" value="RuvX"/>
    <property type="match status" value="1"/>
</dbReference>
<accession>A0A7D3XCE7</accession>
<sequence>MGRIVALDIGRKRTGVALTDPLKIIASPLDTIPTHTVVPFLEKLLKENEIELIVVGYPLQMNNTPSEAVNYIKPVVKQIKKKFPNLPLEYADERFTSKLAMQAMIDGGMKKKDRQVKANVDKISASIILQSYLEGLNYK</sequence>